<dbReference type="GO" id="GO:0006397">
    <property type="term" value="P:mRNA processing"/>
    <property type="evidence" value="ECO:0007669"/>
    <property type="project" value="UniProtKB-KW"/>
</dbReference>
<evidence type="ECO:0000256" key="1">
    <source>
        <dbReference type="ARBA" id="ARBA00004123"/>
    </source>
</evidence>
<keyword evidence="4" id="KW-0508">mRNA splicing</keyword>
<evidence type="ECO:0000256" key="4">
    <source>
        <dbReference type="ARBA" id="ARBA00023187"/>
    </source>
</evidence>
<dbReference type="PANTHER" id="PTHR15217">
    <property type="entry name" value="WILMS' TUMOR 1-ASSOCIATING PROTEIN"/>
    <property type="match status" value="1"/>
</dbReference>
<dbReference type="GO" id="GO:0016556">
    <property type="term" value="P:mRNA modification"/>
    <property type="evidence" value="ECO:0007669"/>
    <property type="project" value="InterPro"/>
</dbReference>
<dbReference type="GO" id="GO:0008380">
    <property type="term" value="P:RNA splicing"/>
    <property type="evidence" value="ECO:0007669"/>
    <property type="project" value="UniProtKB-KW"/>
</dbReference>
<evidence type="ECO:0000256" key="3">
    <source>
        <dbReference type="ARBA" id="ARBA00022664"/>
    </source>
</evidence>
<reference evidence="8 9" key="1">
    <citation type="submission" date="2019-07" db="EMBL/GenBank/DDBJ databases">
        <authorList>
            <person name="Jastrzebski P J."/>
            <person name="Paukszto L."/>
            <person name="Jastrzebski P J."/>
        </authorList>
    </citation>
    <scope>NUCLEOTIDE SEQUENCE [LARGE SCALE GENOMIC DNA]</scope>
    <source>
        <strain evidence="8 9">WMS-il1</strain>
    </source>
</reference>
<dbReference type="PANTHER" id="PTHR15217:SF0">
    <property type="entry name" value="PRE-MRNA-SPLICING REGULATOR WTAP"/>
    <property type="match status" value="1"/>
</dbReference>
<gene>
    <name evidence="8" type="ORF">WMSIL1_LOCUS13300</name>
</gene>
<keyword evidence="9" id="KW-1185">Reference proteome</keyword>
<evidence type="ECO:0000313" key="9">
    <source>
        <dbReference type="Proteomes" id="UP000321570"/>
    </source>
</evidence>
<evidence type="ECO:0000313" key="8">
    <source>
        <dbReference type="EMBL" id="VUZ55436.1"/>
    </source>
</evidence>
<keyword evidence="3" id="KW-0507">mRNA processing</keyword>
<accession>A0A564Z7M3</accession>
<evidence type="ECO:0000256" key="6">
    <source>
        <dbReference type="SAM" id="Coils"/>
    </source>
</evidence>
<comment type="subcellular location">
    <subcellularLocation>
        <location evidence="1">Nucleus</location>
    </subcellularLocation>
</comment>
<keyword evidence="6" id="KW-0175">Coiled coil</keyword>
<comment type="similarity">
    <text evidence="2">Belongs to the fl(2)d family.</text>
</comment>
<organism evidence="8 9">
    <name type="scientific">Hymenolepis diminuta</name>
    <name type="common">Rat tapeworm</name>
    <dbReference type="NCBI Taxonomy" id="6216"/>
    <lineage>
        <taxon>Eukaryota</taxon>
        <taxon>Metazoa</taxon>
        <taxon>Spiralia</taxon>
        <taxon>Lophotrochozoa</taxon>
        <taxon>Platyhelminthes</taxon>
        <taxon>Cestoda</taxon>
        <taxon>Eucestoda</taxon>
        <taxon>Cyclophyllidea</taxon>
        <taxon>Hymenolepididae</taxon>
        <taxon>Hymenolepis</taxon>
    </lineage>
</organism>
<name>A0A564Z7M3_HYMDI</name>
<dbReference type="EMBL" id="CABIJS010000693">
    <property type="protein sequence ID" value="VUZ55436.1"/>
    <property type="molecule type" value="Genomic_DNA"/>
</dbReference>
<sequence length="348" mass="38593">MIIMDTGASICTNGVNIQNVNKKESLMQRIKNQQSTLNVLEQRYSEASNQHDAILEQIRRKSSDSEKLISSLQIRTHQNIRELKNYLYPSCLNDHSVASPSLKVTPTPGPPLHNIDLSMPPPNDPLPNSSSSLKRPRNTSSISTSTDFTQIPVDPAVELVLNRFLQSLRSSETQIASNRAELQRCKFTEDSQNGKRMMSRLRVLEKENAELETLRESGRPAKVANLMALRGRHLARLHKENARFEKLLDDAESEVEVFTNTLTMLQQQLSLATATIEVLAVALANCSPSSGAKSAVPSSPSAYQRCIELLQSSDWPIPESLRECTTAATSASPQQQNNDGDDSNRDNS</sequence>
<keyword evidence="5" id="KW-0539">Nucleus</keyword>
<feature type="region of interest" description="Disordered" evidence="7">
    <location>
        <begin position="102"/>
        <end position="147"/>
    </location>
</feature>
<feature type="coiled-coil region" evidence="6">
    <location>
        <begin position="234"/>
        <end position="268"/>
    </location>
</feature>
<dbReference type="Pfam" id="PF17098">
    <property type="entry name" value="Wtap"/>
    <property type="match status" value="1"/>
</dbReference>
<dbReference type="GO" id="GO:0000381">
    <property type="term" value="P:regulation of alternative mRNA splicing, via spliceosome"/>
    <property type="evidence" value="ECO:0007669"/>
    <property type="project" value="InterPro"/>
</dbReference>
<feature type="region of interest" description="Disordered" evidence="7">
    <location>
        <begin position="321"/>
        <end position="348"/>
    </location>
</feature>
<dbReference type="GO" id="GO:0005634">
    <property type="term" value="C:nucleus"/>
    <property type="evidence" value="ECO:0007669"/>
    <property type="project" value="UniProtKB-SubCell"/>
</dbReference>
<dbReference type="AlphaFoldDB" id="A0A564Z7M3"/>
<evidence type="ECO:0000256" key="2">
    <source>
        <dbReference type="ARBA" id="ARBA00010313"/>
    </source>
</evidence>
<evidence type="ECO:0000256" key="5">
    <source>
        <dbReference type="ARBA" id="ARBA00023242"/>
    </source>
</evidence>
<dbReference type="Proteomes" id="UP000321570">
    <property type="component" value="Unassembled WGS sequence"/>
</dbReference>
<protein>
    <submittedName>
        <fullName evidence="8">Uncharacterized protein</fullName>
    </submittedName>
</protein>
<dbReference type="InterPro" id="IPR033757">
    <property type="entry name" value="WTAP"/>
</dbReference>
<feature type="compositionally biased region" description="Polar residues" evidence="7">
    <location>
        <begin position="138"/>
        <end position="147"/>
    </location>
</feature>
<evidence type="ECO:0000256" key="7">
    <source>
        <dbReference type="SAM" id="MobiDB-lite"/>
    </source>
</evidence>
<proteinExistence type="inferred from homology"/>
<feature type="coiled-coil region" evidence="6">
    <location>
        <begin position="23"/>
        <end position="57"/>
    </location>
</feature>